<evidence type="ECO:0000313" key="2">
    <source>
        <dbReference type="EMBL" id="CAE0645079.1"/>
    </source>
</evidence>
<gene>
    <name evidence="2" type="ORF">HAKA00212_LOCUS22953</name>
</gene>
<feature type="compositionally biased region" description="Low complexity" evidence="1">
    <location>
        <begin position="57"/>
        <end position="78"/>
    </location>
</feature>
<name>A0A6V1VPE3_HETAK</name>
<dbReference type="EMBL" id="HBIU01051843">
    <property type="protein sequence ID" value="CAE0645079.1"/>
    <property type="molecule type" value="Transcribed_RNA"/>
</dbReference>
<protein>
    <submittedName>
        <fullName evidence="2">Uncharacterized protein</fullName>
    </submittedName>
</protein>
<accession>A0A6V1VPE3</accession>
<dbReference type="AlphaFoldDB" id="A0A6V1VPE3"/>
<feature type="region of interest" description="Disordered" evidence="1">
    <location>
        <begin position="13"/>
        <end position="122"/>
    </location>
</feature>
<organism evidence="2">
    <name type="scientific">Heterosigma akashiwo</name>
    <name type="common">Chromophytic alga</name>
    <name type="synonym">Heterosigma carterae</name>
    <dbReference type="NCBI Taxonomy" id="2829"/>
    <lineage>
        <taxon>Eukaryota</taxon>
        <taxon>Sar</taxon>
        <taxon>Stramenopiles</taxon>
        <taxon>Ochrophyta</taxon>
        <taxon>Raphidophyceae</taxon>
        <taxon>Chattonellales</taxon>
        <taxon>Chattonellaceae</taxon>
        <taxon>Heterosigma</taxon>
    </lineage>
</organism>
<feature type="compositionally biased region" description="Basic and acidic residues" evidence="1">
    <location>
        <begin position="97"/>
        <end position="122"/>
    </location>
</feature>
<sequence length="122" mass="13855">MLREFGGDLWVASTASWDQSQQKQPPPPRRLIGRRRRGSFFFSPDDGPSEHPERHQAGPPAAAARRQQPQPLLGQRAASQPRGHRPEGLARLPRPLRPLEQRDLQGHHLGAGREDRDHVQHR</sequence>
<evidence type="ECO:0000256" key="1">
    <source>
        <dbReference type="SAM" id="MobiDB-lite"/>
    </source>
</evidence>
<reference evidence="2" key="1">
    <citation type="submission" date="2021-01" db="EMBL/GenBank/DDBJ databases">
        <authorList>
            <person name="Corre E."/>
            <person name="Pelletier E."/>
            <person name="Niang G."/>
            <person name="Scheremetjew M."/>
            <person name="Finn R."/>
            <person name="Kale V."/>
            <person name="Holt S."/>
            <person name="Cochrane G."/>
            <person name="Meng A."/>
            <person name="Brown T."/>
            <person name="Cohen L."/>
        </authorList>
    </citation>
    <scope>NUCLEOTIDE SEQUENCE</scope>
    <source>
        <strain evidence="2">CCMP3107</strain>
    </source>
</reference>
<proteinExistence type="predicted"/>